<dbReference type="EMBL" id="KQ981914">
    <property type="protein sequence ID" value="KYN33128.1"/>
    <property type="molecule type" value="Genomic_DNA"/>
</dbReference>
<dbReference type="GO" id="GO:0003676">
    <property type="term" value="F:nucleic acid binding"/>
    <property type="evidence" value="ECO:0007669"/>
    <property type="project" value="InterPro"/>
</dbReference>
<evidence type="ECO:0000313" key="2">
    <source>
        <dbReference type="Proteomes" id="UP000078541"/>
    </source>
</evidence>
<protein>
    <submittedName>
        <fullName evidence="1">Uncharacterized protein</fullName>
    </submittedName>
</protein>
<dbReference type="PANTHER" id="PTHR47326">
    <property type="entry name" value="TRANSPOSABLE ELEMENT TC3 TRANSPOSASE-LIKE PROTEIN"/>
    <property type="match status" value="1"/>
</dbReference>
<evidence type="ECO:0000313" key="1">
    <source>
        <dbReference type="EMBL" id="KYN33128.1"/>
    </source>
</evidence>
<dbReference type="AlphaFoldDB" id="A0A195EY28"/>
<dbReference type="Proteomes" id="UP000078541">
    <property type="component" value="Unassembled WGS sequence"/>
</dbReference>
<keyword evidence="2" id="KW-1185">Reference proteome</keyword>
<organism evidence="1 2">
    <name type="scientific">Trachymyrmex septentrionalis</name>
    <dbReference type="NCBI Taxonomy" id="34720"/>
    <lineage>
        <taxon>Eukaryota</taxon>
        <taxon>Metazoa</taxon>
        <taxon>Ecdysozoa</taxon>
        <taxon>Arthropoda</taxon>
        <taxon>Hexapoda</taxon>
        <taxon>Insecta</taxon>
        <taxon>Pterygota</taxon>
        <taxon>Neoptera</taxon>
        <taxon>Endopterygota</taxon>
        <taxon>Hymenoptera</taxon>
        <taxon>Apocrita</taxon>
        <taxon>Aculeata</taxon>
        <taxon>Formicoidea</taxon>
        <taxon>Formicidae</taxon>
        <taxon>Myrmicinae</taxon>
        <taxon>Trachymyrmex</taxon>
    </lineage>
</organism>
<dbReference type="STRING" id="34720.A0A195EY28"/>
<gene>
    <name evidence="1" type="ORF">ALC56_12605</name>
</gene>
<dbReference type="Gene3D" id="3.30.420.10">
    <property type="entry name" value="Ribonuclease H-like superfamily/Ribonuclease H"/>
    <property type="match status" value="2"/>
</dbReference>
<name>A0A195EY28_9HYME</name>
<dbReference type="PANTHER" id="PTHR47326:SF1">
    <property type="entry name" value="HTH PSQ-TYPE DOMAIN-CONTAINING PROTEIN"/>
    <property type="match status" value="1"/>
</dbReference>
<reference evidence="1 2" key="1">
    <citation type="submission" date="2016-03" db="EMBL/GenBank/DDBJ databases">
        <title>Trachymyrmex septentrionalis WGS genome.</title>
        <authorList>
            <person name="Nygaard S."/>
            <person name="Hu H."/>
            <person name="Boomsma J."/>
            <person name="Zhang G."/>
        </authorList>
    </citation>
    <scope>NUCLEOTIDE SEQUENCE [LARGE SCALE GENOMIC DNA]</scope>
    <source>
        <strain evidence="1">Tsep2-gDNA-1</strain>
        <tissue evidence="1">Whole body</tissue>
    </source>
</reference>
<accession>A0A195EY28</accession>
<dbReference type="InterPro" id="IPR036397">
    <property type="entry name" value="RNaseH_sf"/>
</dbReference>
<sequence length="251" mass="29374">MSAKFLKRHEAVFLVNHAKGPKLTCKAAAKYIRKSEAFVKKWVQQYLEIGNVDDLPERGLSRATTTKENKAILRLFLFIGNLNAEKMCTIYQKYLLKSAEKLYGFDRRNANPIENVWSYMKMKLKGKPVYTVKQLSFQIKKIWRSLPKEYVENLVERNQRLIRGKRLLKLYDFITPNLWPPSSPDLNLLDYYVWGVVEWETNKHPHNTISSLKDAITTTMINMNKEHLIRGCSRFRSRIESVIAANGDFIE</sequence>
<proteinExistence type="predicted"/>